<feature type="transmembrane region" description="Helical" evidence="1">
    <location>
        <begin position="47"/>
        <end position="70"/>
    </location>
</feature>
<dbReference type="AlphaFoldDB" id="A0A9D1PNV3"/>
<feature type="non-terminal residue" evidence="2">
    <location>
        <position position="122"/>
    </location>
</feature>
<dbReference type="Proteomes" id="UP000823937">
    <property type="component" value="Unassembled WGS sequence"/>
</dbReference>
<comment type="caution">
    <text evidence="2">The sequence shown here is derived from an EMBL/GenBank/DDBJ whole genome shotgun (WGS) entry which is preliminary data.</text>
</comment>
<feature type="transmembrane region" description="Helical" evidence="1">
    <location>
        <begin position="82"/>
        <end position="101"/>
    </location>
</feature>
<dbReference type="PANTHER" id="PTHR37692">
    <property type="entry name" value="HYPOTHETICAL MEMBRANE SPANNING PROTEIN"/>
    <property type="match status" value="1"/>
</dbReference>
<dbReference type="InterPro" id="IPR007352">
    <property type="entry name" value="DUF420"/>
</dbReference>
<reference evidence="2" key="1">
    <citation type="journal article" date="2021" name="PeerJ">
        <title>Extensive microbial diversity within the chicken gut microbiome revealed by metagenomics and culture.</title>
        <authorList>
            <person name="Gilroy R."/>
            <person name="Ravi A."/>
            <person name="Getino M."/>
            <person name="Pursley I."/>
            <person name="Horton D.L."/>
            <person name="Alikhan N.F."/>
            <person name="Baker D."/>
            <person name="Gharbi K."/>
            <person name="Hall N."/>
            <person name="Watson M."/>
            <person name="Adriaenssens E.M."/>
            <person name="Foster-Nyarko E."/>
            <person name="Jarju S."/>
            <person name="Secka A."/>
            <person name="Antonio M."/>
            <person name="Oren A."/>
            <person name="Chaudhuri R.R."/>
            <person name="La Ragione R."/>
            <person name="Hildebrand F."/>
            <person name="Pallen M.J."/>
        </authorList>
    </citation>
    <scope>NUCLEOTIDE SEQUENCE</scope>
    <source>
        <strain evidence="2">CHK169-2315</strain>
    </source>
</reference>
<keyword evidence="1" id="KW-0812">Transmembrane</keyword>
<keyword evidence="1" id="KW-0472">Membrane</keyword>
<gene>
    <name evidence="2" type="ORF">H9895_12485</name>
</gene>
<evidence type="ECO:0000313" key="2">
    <source>
        <dbReference type="EMBL" id="HIV75885.1"/>
    </source>
</evidence>
<evidence type="ECO:0000313" key="3">
    <source>
        <dbReference type="Proteomes" id="UP000823937"/>
    </source>
</evidence>
<dbReference type="Pfam" id="PF04238">
    <property type="entry name" value="DUF420"/>
    <property type="match status" value="1"/>
</dbReference>
<dbReference type="PANTHER" id="PTHR37692:SF1">
    <property type="entry name" value="DUF420 DOMAIN-CONTAINING PROTEIN"/>
    <property type="match status" value="1"/>
</dbReference>
<accession>A0A9D1PNV3</accession>
<protein>
    <submittedName>
        <fullName evidence="2">DUF420 domain-containing protein</fullName>
    </submittedName>
</protein>
<evidence type="ECO:0000256" key="1">
    <source>
        <dbReference type="SAM" id="Phobius"/>
    </source>
</evidence>
<name>A0A9D1PNV3_9BACI</name>
<keyword evidence="1" id="KW-1133">Transmembrane helix</keyword>
<organism evidence="2 3">
    <name type="scientific">Candidatus Pseudogracilibacillus intestinigallinarum</name>
    <dbReference type="NCBI Taxonomy" id="2838742"/>
    <lineage>
        <taxon>Bacteria</taxon>
        <taxon>Bacillati</taxon>
        <taxon>Bacillota</taxon>
        <taxon>Bacilli</taxon>
        <taxon>Bacillales</taxon>
        <taxon>Bacillaceae</taxon>
        <taxon>Pseudogracilibacillus</taxon>
    </lineage>
</organism>
<proteinExistence type="predicted"/>
<dbReference type="EMBL" id="DXHX01000175">
    <property type="protein sequence ID" value="HIV75885.1"/>
    <property type="molecule type" value="Genomic_DNA"/>
</dbReference>
<sequence length="122" mass="13531">MKSEANNLKQRNYTPLIWGLSVVAVIIILGTNYIPRSTTDTIFGMKLTVLPLINAILNGFAFLMLIGALVSIIKGNVKAHRNFILAAFSATFIFLITYLTYHALAGSTSYGEDGLLKYVYYF</sequence>
<feature type="transmembrane region" description="Helical" evidence="1">
    <location>
        <begin position="12"/>
        <end position="35"/>
    </location>
</feature>
<reference evidence="2" key="2">
    <citation type="submission" date="2021-04" db="EMBL/GenBank/DDBJ databases">
        <authorList>
            <person name="Gilroy R."/>
        </authorList>
    </citation>
    <scope>NUCLEOTIDE SEQUENCE</scope>
    <source>
        <strain evidence="2">CHK169-2315</strain>
    </source>
</reference>